<proteinExistence type="predicted"/>
<name>A0A938YCP2_9ACTN</name>
<gene>
    <name evidence="2" type="ORF">JK386_16140</name>
</gene>
<evidence type="ECO:0000256" key="1">
    <source>
        <dbReference type="SAM" id="SignalP"/>
    </source>
</evidence>
<keyword evidence="1" id="KW-0732">Signal</keyword>
<reference evidence="2" key="1">
    <citation type="submission" date="2021-01" db="EMBL/GenBank/DDBJ databases">
        <title>Novel species in genus Nocardioides.</title>
        <authorList>
            <person name="Zhang G."/>
        </authorList>
    </citation>
    <scope>NUCLEOTIDE SEQUENCE</scope>
    <source>
        <strain evidence="2">Zg-536</strain>
    </source>
</reference>
<keyword evidence="3" id="KW-1185">Reference proteome</keyword>
<dbReference type="Proteomes" id="UP000663791">
    <property type="component" value="Unassembled WGS sequence"/>
</dbReference>
<accession>A0A938YCP2</accession>
<evidence type="ECO:0000313" key="3">
    <source>
        <dbReference type="Proteomes" id="UP000663791"/>
    </source>
</evidence>
<feature type="chain" id="PRO_5037022485" evidence="1">
    <location>
        <begin position="28"/>
        <end position="237"/>
    </location>
</feature>
<dbReference type="RefSeq" id="WP_205292754.1">
    <property type="nucleotide sequence ID" value="NZ_CP074406.1"/>
</dbReference>
<dbReference type="AlphaFoldDB" id="A0A938YCP2"/>
<feature type="signal peptide" evidence="1">
    <location>
        <begin position="1"/>
        <end position="27"/>
    </location>
</feature>
<evidence type="ECO:0000313" key="2">
    <source>
        <dbReference type="EMBL" id="MBM9461434.1"/>
    </source>
</evidence>
<dbReference type="EMBL" id="JAERTX010000017">
    <property type="protein sequence ID" value="MBM9461434.1"/>
    <property type="molecule type" value="Genomic_DNA"/>
</dbReference>
<sequence length="237" mass="26335">MTVVRAFGAAALAVVLALGLAACTAQEAEPGAAPSETGAVAPAPAPVKFNSEFSRDGTFQSHIEMDGVDFVFTIWSAKTTPRMQEWYAKGDKYFSFTFQAYDTRQRLRDPFRTKRRVWLERVQISSQTTTKSGGSESPYNIDEYAPDITFDPEARTRKGKGMLITSPKGAFELRNQAIKDMADDTEGITLTFRATVHIQEQARSKKYTAREVTQVLPIAIFESEFATRPQPVPYNAT</sequence>
<protein>
    <submittedName>
        <fullName evidence="2">Uncharacterized protein</fullName>
    </submittedName>
</protein>
<dbReference type="PROSITE" id="PS51257">
    <property type="entry name" value="PROKAR_LIPOPROTEIN"/>
    <property type="match status" value="1"/>
</dbReference>
<organism evidence="2 3">
    <name type="scientific">Nocardioides faecalis</name>
    <dbReference type="NCBI Taxonomy" id="2803858"/>
    <lineage>
        <taxon>Bacteria</taxon>
        <taxon>Bacillati</taxon>
        <taxon>Actinomycetota</taxon>
        <taxon>Actinomycetes</taxon>
        <taxon>Propionibacteriales</taxon>
        <taxon>Nocardioidaceae</taxon>
        <taxon>Nocardioides</taxon>
    </lineage>
</organism>
<comment type="caution">
    <text evidence="2">The sequence shown here is derived from an EMBL/GenBank/DDBJ whole genome shotgun (WGS) entry which is preliminary data.</text>
</comment>